<dbReference type="InterPro" id="IPR029787">
    <property type="entry name" value="Nucleotide_cyclase"/>
</dbReference>
<evidence type="ECO:0000259" key="2">
    <source>
        <dbReference type="PROSITE" id="PS50125"/>
    </source>
</evidence>
<dbReference type="PANTHER" id="PTHR43081">
    <property type="entry name" value="ADENYLATE CYCLASE, TERMINAL-DIFFERENTIATION SPECIFIC-RELATED"/>
    <property type="match status" value="1"/>
</dbReference>
<gene>
    <name evidence="3" type="ORF">EFL95_05845</name>
</gene>
<sequence length="338" mass="36471">MTGPELPESPDLGPTVSDLENAILGEAPSMLGSEIAAAAGISTDEARRLWRALGFPDATNQVAFTLADQHALELVAHTVADSGIDFETMLRLVRAIGHTVARLADWQTATLATALEEFTQKDLSSPEAMKAALALVEGQVPNFDALLVYAWRRHLAAAVGRIDLLGQADEDLHVPQATVGFADLVSFTALSNELDENEIGELVEVFETRCSDVIADHNGRVIKTLGDSVLFIESDPVQAIDIALDIIAVIGGDERLPDVRLGLATGPVVMRMGDVYGPPVNLAARFTAVARRNRVIIDSRTAELLPPTEFETRPLPARPIRGFGDIEPVTVRRTRPRH</sequence>
<dbReference type="EMBL" id="RJSG01000002">
    <property type="protein sequence ID" value="RNL78609.1"/>
    <property type="molecule type" value="Genomic_DNA"/>
</dbReference>
<dbReference type="RefSeq" id="WP_123233110.1">
    <property type="nucleotide sequence ID" value="NZ_RJSG01000002.1"/>
</dbReference>
<organism evidence="3 4">
    <name type="scientific">Nocardioides marmorisolisilvae</name>
    <dbReference type="NCBI Taxonomy" id="1542737"/>
    <lineage>
        <taxon>Bacteria</taxon>
        <taxon>Bacillati</taxon>
        <taxon>Actinomycetota</taxon>
        <taxon>Actinomycetes</taxon>
        <taxon>Propionibacteriales</taxon>
        <taxon>Nocardioidaceae</taxon>
        <taxon>Nocardioides</taxon>
    </lineage>
</organism>
<dbReference type="SMART" id="SM00044">
    <property type="entry name" value="CYCc"/>
    <property type="match status" value="1"/>
</dbReference>
<dbReference type="AlphaFoldDB" id="A0A3N0DSM3"/>
<evidence type="ECO:0000313" key="3">
    <source>
        <dbReference type="EMBL" id="RNL78609.1"/>
    </source>
</evidence>
<dbReference type="OrthoDB" id="310836at2"/>
<comment type="caution">
    <text evidence="3">The sequence shown here is derived from an EMBL/GenBank/DDBJ whole genome shotgun (WGS) entry which is preliminary data.</text>
</comment>
<dbReference type="GO" id="GO:0009190">
    <property type="term" value="P:cyclic nucleotide biosynthetic process"/>
    <property type="evidence" value="ECO:0007669"/>
    <property type="project" value="InterPro"/>
</dbReference>
<dbReference type="InterPro" id="IPR050697">
    <property type="entry name" value="Adenylyl/Guanylyl_Cyclase_3/4"/>
</dbReference>
<name>A0A3N0DSM3_9ACTN</name>
<dbReference type="CDD" id="cd07302">
    <property type="entry name" value="CHD"/>
    <property type="match status" value="1"/>
</dbReference>
<dbReference type="GO" id="GO:0004016">
    <property type="term" value="F:adenylate cyclase activity"/>
    <property type="evidence" value="ECO:0007669"/>
    <property type="project" value="UniProtKB-ARBA"/>
</dbReference>
<dbReference type="Pfam" id="PF00211">
    <property type="entry name" value="Guanylate_cyc"/>
    <property type="match status" value="1"/>
</dbReference>
<dbReference type="PANTHER" id="PTHR43081:SF1">
    <property type="entry name" value="ADENYLATE CYCLASE, TERMINAL-DIFFERENTIATION SPECIFIC"/>
    <property type="match status" value="1"/>
</dbReference>
<dbReference type="InterPro" id="IPR001054">
    <property type="entry name" value="A/G_cyclase"/>
</dbReference>
<feature type="domain" description="Guanylate cyclase" evidence="2">
    <location>
        <begin position="178"/>
        <end position="287"/>
    </location>
</feature>
<reference evidence="3 4" key="1">
    <citation type="submission" date="2018-11" db="EMBL/GenBank/DDBJ databases">
        <authorList>
            <person name="Li F."/>
        </authorList>
    </citation>
    <scope>NUCLEOTIDE SEQUENCE [LARGE SCALE GENOMIC DNA]</scope>
    <source>
        <strain evidence="3 4">KIS18-7</strain>
    </source>
</reference>
<keyword evidence="4" id="KW-1185">Reference proteome</keyword>
<proteinExistence type="inferred from homology"/>
<accession>A0A3N0DSM3</accession>
<evidence type="ECO:0000256" key="1">
    <source>
        <dbReference type="ARBA" id="ARBA00005381"/>
    </source>
</evidence>
<dbReference type="GO" id="GO:0035556">
    <property type="term" value="P:intracellular signal transduction"/>
    <property type="evidence" value="ECO:0007669"/>
    <property type="project" value="InterPro"/>
</dbReference>
<evidence type="ECO:0000313" key="4">
    <source>
        <dbReference type="Proteomes" id="UP000277094"/>
    </source>
</evidence>
<dbReference type="SUPFAM" id="SSF55073">
    <property type="entry name" value="Nucleotide cyclase"/>
    <property type="match status" value="1"/>
</dbReference>
<dbReference type="Gene3D" id="3.30.70.1230">
    <property type="entry name" value="Nucleotide cyclase"/>
    <property type="match status" value="1"/>
</dbReference>
<protein>
    <submittedName>
        <fullName evidence="3">Adenylate/guanylate cyclase domain-containing protein</fullName>
    </submittedName>
</protein>
<comment type="similarity">
    <text evidence="1">Belongs to the adenylyl cyclase class-3 family.</text>
</comment>
<dbReference type="Proteomes" id="UP000277094">
    <property type="component" value="Unassembled WGS sequence"/>
</dbReference>
<dbReference type="PROSITE" id="PS50125">
    <property type="entry name" value="GUANYLATE_CYCLASE_2"/>
    <property type="match status" value="1"/>
</dbReference>